<reference evidence="2 3" key="1">
    <citation type="submission" date="2020-03" db="EMBL/GenBank/DDBJ databases">
        <title>Whole genome shotgun sequence of Phytohabitans flavus NBRC 107702.</title>
        <authorList>
            <person name="Komaki H."/>
            <person name="Tamura T."/>
        </authorList>
    </citation>
    <scope>NUCLEOTIDE SEQUENCE [LARGE SCALE GENOMIC DNA]</scope>
    <source>
        <strain evidence="2 3">NBRC 107702</strain>
    </source>
</reference>
<dbReference type="InterPro" id="IPR018958">
    <property type="entry name" value="Knr4/Smi1-like_dom"/>
</dbReference>
<dbReference type="EMBL" id="AP022870">
    <property type="protein sequence ID" value="BCB75661.1"/>
    <property type="molecule type" value="Genomic_DNA"/>
</dbReference>
<evidence type="ECO:0000313" key="2">
    <source>
        <dbReference type="EMBL" id="BCB75661.1"/>
    </source>
</evidence>
<accession>A0A6F8XPI8</accession>
<dbReference type="GO" id="GO:0043332">
    <property type="term" value="C:mating projection tip"/>
    <property type="evidence" value="ECO:0007669"/>
    <property type="project" value="TreeGrafter"/>
</dbReference>
<protein>
    <recommendedName>
        <fullName evidence="1">Knr4/Smi1-like domain-containing protein</fullName>
    </recommendedName>
</protein>
<dbReference type="PANTHER" id="PTHR47432">
    <property type="entry name" value="CELL WALL ASSEMBLY REGULATOR SMI1"/>
    <property type="match status" value="1"/>
</dbReference>
<dbReference type="InterPro" id="IPR051873">
    <property type="entry name" value="KNR4/SMI1_regulator"/>
</dbReference>
<organism evidence="2 3">
    <name type="scientific">Phytohabitans flavus</name>
    <dbReference type="NCBI Taxonomy" id="1076124"/>
    <lineage>
        <taxon>Bacteria</taxon>
        <taxon>Bacillati</taxon>
        <taxon>Actinomycetota</taxon>
        <taxon>Actinomycetes</taxon>
        <taxon>Micromonosporales</taxon>
        <taxon>Micromonosporaceae</taxon>
    </lineage>
</organism>
<proteinExistence type="predicted"/>
<dbReference type="SMART" id="SM00860">
    <property type="entry name" value="SMI1_KNR4"/>
    <property type="match status" value="1"/>
</dbReference>
<sequence length="194" mass="21519">MSVLRPLWTEVTDWLSANAPGTLDDLRLPAGPARLREAEEEIGFSMPAELAEWWQLHDGTDTEASSLLPGYYMHGVSEMLNDWRIWRDVGLEVYLDQVQPEDSPEAGGPAYAFRPDFLPIGGDGAGNNIFVDCRPGARHACLMDYDHEAGALQPPLYASLADLLTQVSHAFRTGEPVRHRTPVVSEGRLSWDFA</sequence>
<dbReference type="RefSeq" id="WP_173035566.1">
    <property type="nucleotide sequence ID" value="NZ_AP022870.1"/>
</dbReference>
<evidence type="ECO:0000313" key="3">
    <source>
        <dbReference type="Proteomes" id="UP000502508"/>
    </source>
</evidence>
<dbReference type="SUPFAM" id="SSF160631">
    <property type="entry name" value="SMI1/KNR4-like"/>
    <property type="match status" value="1"/>
</dbReference>
<dbReference type="KEGG" id="pfla:Pflav_020710"/>
<keyword evidence="3" id="KW-1185">Reference proteome</keyword>
<name>A0A6F8XPI8_9ACTN</name>
<dbReference type="Pfam" id="PF09346">
    <property type="entry name" value="SMI1_KNR4"/>
    <property type="match status" value="1"/>
</dbReference>
<feature type="domain" description="Knr4/Smi1-like" evidence="1">
    <location>
        <begin position="29"/>
        <end position="166"/>
    </location>
</feature>
<gene>
    <name evidence="2" type="ORF">Pflav_020710</name>
</gene>
<reference evidence="2 3" key="2">
    <citation type="submission" date="2020-03" db="EMBL/GenBank/DDBJ databases">
        <authorList>
            <person name="Ichikawa N."/>
            <person name="Kimura A."/>
            <person name="Kitahashi Y."/>
            <person name="Uohara A."/>
        </authorList>
    </citation>
    <scope>NUCLEOTIDE SEQUENCE [LARGE SCALE GENOMIC DNA]</scope>
    <source>
        <strain evidence="2 3">NBRC 107702</strain>
    </source>
</reference>
<dbReference type="AlphaFoldDB" id="A0A6F8XPI8"/>
<dbReference type="Proteomes" id="UP000502508">
    <property type="component" value="Chromosome"/>
</dbReference>
<evidence type="ECO:0000259" key="1">
    <source>
        <dbReference type="SMART" id="SM00860"/>
    </source>
</evidence>
<dbReference type="InterPro" id="IPR037883">
    <property type="entry name" value="Knr4/Smi1-like_sf"/>
</dbReference>
<dbReference type="PANTHER" id="PTHR47432:SF1">
    <property type="entry name" value="CELL WALL ASSEMBLY REGULATOR SMI1"/>
    <property type="match status" value="1"/>
</dbReference>